<gene>
    <name evidence="1" type="ORF">QW060_16900</name>
</gene>
<name>A0ABT8CW71_9FLAO</name>
<dbReference type="RefSeq" id="WP_290364634.1">
    <property type="nucleotide sequence ID" value="NZ_JAUFQU010000001.1"/>
</dbReference>
<organism evidence="1 2">
    <name type="scientific">Paenimyroides ceti</name>
    <dbReference type="NCBI Taxonomy" id="395087"/>
    <lineage>
        <taxon>Bacteria</taxon>
        <taxon>Pseudomonadati</taxon>
        <taxon>Bacteroidota</taxon>
        <taxon>Flavobacteriia</taxon>
        <taxon>Flavobacteriales</taxon>
        <taxon>Flavobacteriaceae</taxon>
        <taxon>Paenimyroides</taxon>
    </lineage>
</organism>
<dbReference type="Proteomes" id="UP001242368">
    <property type="component" value="Unassembled WGS sequence"/>
</dbReference>
<proteinExistence type="predicted"/>
<evidence type="ECO:0000313" key="1">
    <source>
        <dbReference type="EMBL" id="MDN3708783.1"/>
    </source>
</evidence>
<comment type="caution">
    <text evidence="1">The sequence shown here is derived from an EMBL/GenBank/DDBJ whole genome shotgun (WGS) entry which is preliminary data.</text>
</comment>
<keyword evidence="2" id="KW-1185">Reference proteome</keyword>
<protein>
    <submittedName>
        <fullName evidence="1">Uncharacterized protein</fullName>
    </submittedName>
</protein>
<evidence type="ECO:0000313" key="2">
    <source>
        <dbReference type="Proteomes" id="UP001242368"/>
    </source>
</evidence>
<dbReference type="EMBL" id="JAUFQU010000001">
    <property type="protein sequence ID" value="MDN3708783.1"/>
    <property type="molecule type" value="Genomic_DNA"/>
</dbReference>
<sequence>MAVSLFTRCSALKKLLFNQYGKGIHRWVDLLYIVFLNIYQYKFKIKLNILDN</sequence>
<reference evidence="2" key="1">
    <citation type="journal article" date="2019" name="Int. J. Syst. Evol. Microbiol.">
        <title>The Global Catalogue of Microorganisms (GCM) 10K type strain sequencing project: providing services to taxonomists for standard genome sequencing and annotation.</title>
        <authorList>
            <consortium name="The Broad Institute Genomics Platform"/>
            <consortium name="The Broad Institute Genome Sequencing Center for Infectious Disease"/>
            <person name="Wu L."/>
            <person name="Ma J."/>
        </authorList>
    </citation>
    <scope>NUCLEOTIDE SEQUENCE [LARGE SCALE GENOMIC DNA]</scope>
    <source>
        <strain evidence="2">CECT 7184</strain>
    </source>
</reference>
<accession>A0ABT8CW71</accession>